<name>A0A6P8WQP3_GYMAC</name>
<dbReference type="InterPro" id="IPR004244">
    <property type="entry name" value="Transposase_22"/>
</dbReference>
<dbReference type="Gene3D" id="3.30.70.1820">
    <property type="entry name" value="L1 transposable element, RRM domain"/>
    <property type="match status" value="1"/>
</dbReference>
<evidence type="ECO:0000313" key="3">
    <source>
        <dbReference type="RefSeq" id="XP_034089822.1"/>
    </source>
</evidence>
<dbReference type="InParanoid" id="A0A6P8WQP3"/>
<protein>
    <submittedName>
        <fullName evidence="3">Uncharacterized protein LOC117557980</fullName>
    </submittedName>
</protein>
<evidence type="ECO:0000313" key="2">
    <source>
        <dbReference type="Proteomes" id="UP000515161"/>
    </source>
</evidence>
<dbReference type="RefSeq" id="XP_034089822.1">
    <property type="nucleotide sequence ID" value="XM_034233931.1"/>
</dbReference>
<dbReference type="PANTHER" id="PTHR11505">
    <property type="entry name" value="L1 TRANSPOSABLE ELEMENT-RELATED"/>
    <property type="match status" value="1"/>
</dbReference>
<dbReference type="AlphaFoldDB" id="A0A6P8WQP3"/>
<proteinExistence type="predicted"/>
<feature type="region of interest" description="Disordered" evidence="1">
    <location>
        <begin position="230"/>
        <end position="256"/>
    </location>
</feature>
<dbReference type="Proteomes" id="UP000515161">
    <property type="component" value="Unplaced"/>
</dbReference>
<sequence>METAGNFGLLKEEINDLREGFGELKIRADAAELRIAENEDREIGMTKVLLHSLRMQKQLENKCEELEGRERRNNLRIYSVPEKCEGNSMMDFVGNLIREKLDVSGEIPIERAHRATGHLTGHSDRPRSIIVRFQNYNVRQRALQAAWAKKDIRVKDCRIFFDEDFTTQVFKERAKYRQVRKQLQERNIKSRILFPAKLKLFEKNGKVRVFNNPQDAAQGLLEYGVSMESPAGEPDLESTLQASGWQTHRSRNRRTPGCELMSDVKTLIDSLDRHERAKE</sequence>
<dbReference type="KEGG" id="gacu:117557980"/>
<accession>A0A6P8WQP3</accession>
<keyword evidence="2" id="KW-1185">Reference proteome</keyword>
<dbReference type="OrthoDB" id="8862550at2759"/>
<reference evidence="3" key="1">
    <citation type="submission" date="2025-08" db="UniProtKB">
        <authorList>
            <consortium name="RefSeq"/>
        </authorList>
    </citation>
    <scope>IDENTIFICATION</scope>
</reference>
<dbReference type="GeneID" id="117557980"/>
<organism evidence="2 3">
    <name type="scientific">Gymnodraco acuticeps</name>
    <name type="common">Antarctic dragonfish</name>
    <dbReference type="NCBI Taxonomy" id="8218"/>
    <lineage>
        <taxon>Eukaryota</taxon>
        <taxon>Metazoa</taxon>
        <taxon>Chordata</taxon>
        <taxon>Craniata</taxon>
        <taxon>Vertebrata</taxon>
        <taxon>Euteleostomi</taxon>
        <taxon>Actinopterygii</taxon>
        <taxon>Neopterygii</taxon>
        <taxon>Teleostei</taxon>
        <taxon>Neoteleostei</taxon>
        <taxon>Acanthomorphata</taxon>
        <taxon>Eupercaria</taxon>
        <taxon>Perciformes</taxon>
        <taxon>Notothenioidei</taxon>
        <taxon>Bathydraconidae</taxon>
        <taxon>Gymnodraco</taxon>
    </lineage>
</organism>
<evidence type="ECO:0000256" key="1">
    <source>
        <dbReference type="SAM" id="MobiDB-lite"/>
    </source>
</evidence>
<gene>
    <name evidence="3" type="primary">LOC117557980</name>
</gene>
<feature type="compositionally biased region" description="Polar residues" evidence="1">
    <location>
        <begin position="238"/>
        <end position="247"/>
    </location>
</feature>